<sequence length="259" mass="29284">MRKQVIIVENHHEVLDAWSKENKQNVITLDYHTDSHPAFLNFSYHRAIAQVKDTDPQFLSLKKQIIAGAFSTYMTTRDISQVITQLKHDEHIDFATTTGIINKSFCLAKCDGNNAAINNNIFNIDTNSSAYDDQKIIEYTPTCTPTCTRAPHNDYCIIDIARDSVSNAVLTDAIDKFNKIEPNLLSQYILDIDCDYFTSAASLWDIKSPELKVLKEIIEGATIITIAKESRCVEACRIENDNITSKEICSWLNDLINSI</sequence>
<evidence type="ECO:0000313" key="1">
    <source>
        <dbReference type="EMBL" id="EAT59292.1"/>
    </source>
</evidence>
<accession>Q0YSC5</accession>
<name>Q0YSC5_9CHLB</name>
<reference evidence="1 2" key="2">
    <citation type="submission" date="2006-07" db="EMBL/GenBank/DDBJ databases">
        <title>Sequencing of the draft genome and assembly of Chlorobium ferroxidans DSM 13031.</title>
        <authorList>
            <consortium name="US DOE Joint Genome Institute (JGI-PGF)"/>
            <person name="Copeland A."/>
            <person name="Lucas S."/>
            <person name="Lapidus A."/>
            <person name="Barry K."/>
            <person name="Glavina del Rio T."/>
            <person name="Dalin E."/>
            <person name="Tice H."/>
            <person name="Bruce D."/>
            <person name="Pitluck S."/>
            <person name="Richardson P."/>
        </authorList>
    </citation>
    <scope>NUCLEOTIDE SEQUENCE [LARGE SCALE GENOMIC DNA]</scope>
    <source>
        <strain evidence="1 2">DSM 13031</strain>
    </source>
</reference>
<dbReference type="Pfam" id="PF12640">
    <property type="entry name" value="UPF0489"/>
    <property type="match status" value="1"/>
</dbReference>
<proteinExistence type="predicted"/>
<dbReference type="OrthoDB" id="1430913at2"/>
<reference evidence="1 2" key="1">
    <citation type="submission" date="2006-07" db="EMBL/GenBank/DDBJ databases">
        <title>Annotation of the draft genome assembly of Chlorobium ferroxidans DSM 13031.</title>
        <authorList>
            <consortium name="US DOE Joint Genome Institute (JGI-ORNL)"/>
            <person name="Larimer F."/>
            <person name="Land M."/>
            <person name="Hauser L."/>
        </authorList>
    </citation>
    <scope>NUCLEOTIDE SEQUENCE [LARGE SCALE GENOMIC DNA]</scope>
    <source>
        <strain evidence="1 2">DSM 13031</strain>
    </source>
</reference>
<keyword evidence="2" id="KW-1185">Reference proteome</keyword>
<organism evidence="1 2">
    <name type="scientific">Chlorobium ferrooxidans DSM 13031</name>
    <dbReference type="NCBI Taxonomy" id="377431"/>
    <lineage>
        <taxon>Bacteria</taxon>
        <taxon>Pseudomonadati</taxon>
        <taxon>Chlorobiota</taxon>
        <taxon>Chlorobiia</taxon>
        <taxon>Chlorobiales</taxon>
        <taxon>Chlorobiaceae</taxon>
        <taxon>Chlorobium/Pelodictyon group</taxon>
        <taxon>Chlorobium</taxon>
    </lineage>
</organism>
<dbReference type="AlphaFoldDB" id="Q0YSC5"/>
<dbReference type="Proteomes" id="UP000004162">
    <property type="component" value="Unassembled WGS sequence"/>
</dbReference>
<comment type="caution">
    <text evidence="1">The sequence shown here is derived from an EMBL/GenBank/DDBJ whole genome shotgun (WGS) entry which is preliminary data.</text>
</comment>
<evidence type="ECO:0000313" key="2">
    <source>
        <dbReference type="Proteomes" id="UP000004162"/>
    </source>
</evidence>
<dbReference type="InterPro" id="IPR024131">
    <property type="entry name" value="UPF0489"/>
</dbReference>
<protein>
    <submittedName>
        <fullName evidence="1">Uncharacterized protein</fullName>
    </submittedName>
</protein>
<gene>
    <name evidence="1" type="ORF">CferDRAFT_1299</name>
</gene>
<dbReference type="EMBL" id="AASE01000006">
    <property type="protein sequence ID" value="EAT59292.1"/>
    <property type="molecule type" value="Genomic_DNA"/>
</dbReference>
<dbReference type="RefSeq" id="WP_006366148.1">
    <property type="nucleotide sequence ID" value="NZ_AASE01000006.1"/>
</dbReference>